<name>A0A9P8PVR4_9ASCO</name>
<dbReference type="EMBL" id="JAEUBF010000390">
    <property type="protein sequence ID" value="KAH3679057.1"/>
    <property type="molecule type" value="Genomic_DNA"/>
</dbReference>
<organism evidence="1 2">
    <name type="scientific">Wickerhamomyces mucosus</name>
    <dbReference type="NCBI Taxonomy" id="1378264"/>
    <lineage>
        <taxon>Eukaryota</taxon>
        <taxon>Fungi</taxon>
        <taxon>Dikarya</taxon>
        <taxon>Ascomycota</taxon>
        <taxon>Saccharomycotina</taxon>
        <taxon>Saccharomycetes</taxon>
        <taxon>Phaffomycetales</taxon>
        <taxon>Wickerhamomycetaceae</taxon>
        <taxon>Wickerhamomyces</taxon>
    </lineage>
</organism>
<comment type="caution">
    <text evidence="1">The sequence shown here is derived from an EMBL/GenBank/DDBJ whole genome shotgun (WGS) entry which is preliminary data.</text>
</comment>
<gene>
    <name evidence="1" type="ORF">WICMUC_001252</name>
</gene>
<dbReference type="AlphaFoldDB" id="A0A9P8PVR4"/>
<evidence type="ECO:0000313" key="2">
    <source>
        <dbReference type="Proteomes" id="UP000769528"/>
    </source>
</evidence>
<proteinExistence type="predicted"/>
<reference evidence="1" key="2">
    <citation type="submission" date="2021-01" db="EMBL/GenBank/DDBJ databases">
        <authorList>
            <person name="Schikora-Tamarit M.A."/>
        </authorList>
    </citation>
    <scope>NUCLEOTIDE SEQUENCE</scope>
    <source>
        <strain evidence="1">CBS6341</strain>
    </source>
</reference>
<accession>A0A9P8PVR4</accession>
<sequence>MTSVEFTGSTTLVDDFERLCVLGCSKFLVDRCLGKSNDFLVLDVEFDMDLVFNMKLFGRSLGFWVDIIDFCGNEGIIKSKFEECEVELGVDDFLENAEKNEA</sequence>
<dbReference type="Proteomes" id="UP000769528">
    <property type="component" value="Unassembled WGS sequence"/>
</dbReference>
<protein>
    <submittedName>
        <fullName evidence="1">Uncharacterized protein</fullName>
    </submittedName>
</protein>
<evidence type="ECO:0000313" key="1">
    <source>
        <dbReference type="EMBL" id="KAH3679057.1"/>
    </source>
</evidence>
<keyword evidence="2" id="KW-1185">Reference proteome</keyword>
<reference evidence="1" key="1">
    <citation type="journal article" date="2021" name="Open Biol.">
        <title>Shared evolutionary footprints suggest mitochondrial oxidative damage underlies multiple complex I losses in fungi.</title>
        <authorList>
            <person name="Schikora-Tamarit M.A."/>
            <person name="Marcet-Houben M."/>
            <person name="Nosek J."/>
            <person name="Gabaldon T."/>
        </authorList>
    </citation>
    <scope>NUCLEOTIDE SEQUENCE</scope>
    <source>
        <strain evidence="1">CBS6341</strain>
    </source>
</reference>